<feature type="transmembrane region" description="Helical" evidence="1">
    <location>
        <begin position="82"/>
        <end position="99"/>
    </location>
</feature>
<keyword evidence="1" id="KW-0472">Membrane</keyword>
<protein>
    <submittedName>
        <fullName evidence="2">Uncharacterized protein</fullName>
    </submittedName>
</protein>
<sequence length="102" mass="11485">MEGWGLLWSLTVLCLGGFLFLLADGSLERGATLLGAVLAGWGLWCGWRGQDRRANLWASAGLLLMLLGRNLQAWLLGQPLRLLPLLLAVWYLWSAWQPLRRR</sequence>
<accession>A0ABP9W2E7</accession>
<evidence type="ECO:0000313" key="2">
    <source>
        <dbReference type="EMBL" id="GAA5511532.1"/>
    </source>
</evidence>
<keyword evidence="1" id="KW-0812">Transmembrane</keyword>
<dbReference type="RefSeq" id="WP_345459660.1">
    <property type="nucleotide sequence ID" value="NZ_BAABRP010000001.1"/>
</dbReference>
<comment type="caution">
    <text evidence="2">The sequence shown here is derived from an EMBL/GenBank/DDBJ whole genome shotgun (WGS) entry which is preliminary data.</text>
</comment>
<gene>
    <name evidence="2" type="ORF">Dcar01_00243</name>
</gene>
<feature type="transmembrane region" description="Helical" evidence="1">
    <location>
        <begin position="29"/>
        <end position="47"/>
    </location>
</feature>
<dbReference type="EMBL" id="BAABRP010000001">
    <property type="protein sequence ID" value="GAA5511532.1"/>
    <property type="molecule type" value="Genomic_DNA"/>
</dbReference>
<keyword evidence="1" id="KW-1133">Transmembrane helix</keyword>
<keyword evidence="3" id="KW-1185">Reference proteome</keyword>
<dbReference type="Proteomes" id="UP001401887">
    <property type="component" value="Unassembled WGS sequence"/>
</dbReference>
<proteinExistence type="predicted"/>
<organism evidence="2 3">
    <name type="scientific">Deinococcus carri</name>
    <dbReference type="NCBI Taxonomy" id="1211323"/>
    <lineage>
        <taxon>Bacteria</taxon>
        <taxon>Thermotogati</taxon>
        <taxon>Deinococcota</taxon>
        <taxon>Deinococci</taxon>
        <taxon>Deinococcales</taxon>
        <taxon>Deinococcaceae</taxon>
        <taxon>Deinococcus</taxon>
    </lineage>
</organism>
<evidence type="ECO:0000256" key="1">
    <source>
        <dbReference type="SAM" id="Phobius"/>
    </source>
</evidence>
<name>A0ABP9W2E7_9DEIO</name>
<reference evidence="2 3" key="1">
    <citation type="submission" date="2024-02" db="EMBL/GenBank/DDBJ databases">
        <title>Deinococcus carri NBRC 110142.</title>
        <authorList>
            <person name="Ichikawa N."/>
            <person name="Katano-Makiyama Y."/>
            <person name="Hidaka K."/>
        </authorList>
    </citation>
    <scope>NUCLEOTIDE SEQUENCE [LARGE SCALE GENOMIC DNA]</scope>
    <source>
        <strain evidence="2 3">NBRC 110142</strain>
    </source>
</reference>
<evidence type="ECO:0000313" key="3">
    <source>
        <dbReference type="Proteomes" id="UP001401887"/>
    </source>
</evidence>
<feature type="transmembrane region" description="Helical" evidence="1">
    <location>
        <begin position="5"/>
        <end position="23"/>
    </location>
</feature>